<gene>
    <name evidence="2" type="ORF">SOJ16_001765</name>
</gene>
<proteinExistence type="predicted"/>
<evidence type="ECO:0000313" key="3">
    <source>
        <dbReference type="Proteomes" id="UP001322744"/>
    </source>
</evidence>
<accession>A0ABZ0TZV7</accession>
<keyword evidence="1" id="KW-0175">Coiled coil</keyword>
<dbReference type="EMBL" id="CP139957">
    <property type="protein sequence ID" value="WPX07918.1"/>
    <property type="molecule type" value="Genomic_DNA"/>
</dbReference>
<dbReference type="RefSeq" id="WP_235375231.1">
    <property type="nucleotide sequence ID" value="NZ_CP139957.1"/>
</dbReference>
<sequence>MDGLKKRLTSLEVKVANIEEDVGELKENVKELNRRMNAVYCQVAFLTEFRIEMIMFKDETNKRFEKFTEEQETIKDWATDKEVELRTLKLAQNG</sequence>
<evidence type="ECO:0000313" key="2">
    <source>
        <dbReference type="EMBL" id="WPX07918.1"/>
    </source>
</evidence>
<dbReference type="Proteomes" id="UP001322744">
    <property type="component" value="Chromosome"/>
</dbReference>
<feature type="coiled-coil region" evidence="1">
    <location>
        <begin position="1"/>
        <end position="42"/>
    </location>
</feature>
<protein>
    <submittedName>
        <fullName evidence="2">Uncharacterized protein</fullName>
    </submittedName>
</protein>
<reference evidence="2 3" key="1">
    <citation type="submission" date="2023-12" db="EMBL/GenBank/DDBJ databases">
        <authorList>
            <person name="Manesh M.J.H."/>
            <person name="Bing R.G."/>
            <person name="Willard D.J."/>
            <person name="Kelly R.M."/>
        </authorList>
    </citation>
    <scope>NUCLEOTIDE SEQUENCE [LARGE SCALE GENOMIC DNA]</scope>
    <source>
        <strain evidence="2 3">DSM 8977</strain>
    </source>
</reference>
<organism evidence="2 3">
    <name type="scientific">Anaerocellum danielii</name>
    <dbReference type="NCBI Taxonomy" id="1387557"/>
    <lineage>
        <taxon>Bacteria</taxon>
        <taxon>Bacillati</taxon>
        <taxon>Bacillota</taxon>
        <taxon>Bacillota incertae sedis</taxon>
        <taxon>Caldicellulosiruptorales</taxon>
        <taxon>Caldicellulosiruptoraceae</taxon>
        <taxon>Anaerocellum</taxon>
    </lineage>
</organism>
<name>A0ABZ0TZV7_9FIRM</name>
<dbReference type="Gene3D" id="1.20.5.190">
    <property type="match status" value="1"/>
</dbReference>
<evidence type="ECO:0000256" key="1">
    <source>
        <dbReference type="SAM" id="Coils"/>
    </source>
</evidence>
<keyword evidence="3" id="KW-1185">Reference proteome</keyword>